<feature type="domain" description="Cobalamin-independent methionine synthase MetE C-terminal/archaeal" evidence="1">
    <location>
        <begin position="171"/>
        <end position="345"/>
    </location>
</feature>
<sequence length="349" mass="37085">MPDAWNDPERLPDRAPSQGTDAIAMGVATGVGSLPGTDIGEAVNIVFGELPEWPHLPELPDRGLGSDMIGRGAALLEGLPVQWWAFRWELADLPGRDARRAADFLERDLDALHEVTTAGPVRLNAVGPFTLAANLWRRTGGAMLADPGAVADLTASLAEGLRNYVAAAQARMPKAALSIQLDEPSLPAALAGRVNTESGLDFYRRVPVEVARERLRELTEQVGVPVVVHCCAPDVPVKLLEEAGAQALSIDLTLFNLDDVPKVDALGEYLDGGGRLIAGVVPALGKPHPGIAKEAAERVLGLWNRLGFNPELLPQRVSVATTCGMAGASPDYARFAMEASREAAERLRG</sequence>
<organism evidence="2 3">
    <name type="scientific">Glycomyces rhizosphaerae</name>
    <dbReference type="NCBI Taxonomy" id="2054422"/>
    <lineage>
        <taxon>Bacteria</taxon>
        <taxon>Bacillati</taxon>
        <taxon>Actinomycetota</taxon>
        <taxon>Actinomycetes</taxon>
        <taxon>Glycomycetales</taxon>
        <taxon>Glycomycetaceae</taxon>
        <taxon>Glycomyces</taxon>
    </lineage>
</organism>
<evidence type="ECO:0000259" key="1">
    <source>
        <dbReference type="Pfam" id="PF01717"/>
    </source>
</evidence>
<name>A0ABV7PW64_9ACTN</name>
<dbReference type="InterPro" id="IPR002629">
    <property type="entry name" value="Met_Synth_C/arc"/>
</dbReference>
<dbReference type="Pfam" id="PF01717">
    <property type="entry name" value="Meth_synt_2"/>
    <property type="match status" value="1"/>
</dbReference>
<dbReference type="InterPro" id="IPR038071">
    <property type="entry name" value="UROD/MetE-like_sf"/>
</dbReference>
<proteinExistence type="predicted"/>
<evidence type="ECO:0000313" key="2">
    <source>
        <dbReference type="EMBL" id="MFC3491744.1"/>
    </source>
</evidence>
<dbReference type="EMBL" id="JBHRWO010000004">
    <property type="protein sequence ID" value="MFC3491744.1"/>
    <property type="molecule type" value="Genomic_DNA"/>
</dbReference>
<comment type="caution">
    <text evidence="2">The sequence shown here is derived from an EMBL/GenBank/DDBJ whole genome shotgun (WGS) entry which is preliminary data.</text>
</comment>
<keyword evidence="3" id="KW-1185">Reference proteome</keyword>
<dbReference type="SUPFAM" id="SSF51726">
    <property type="entry name" value="UROD/MetE-like"/>
    <property type="match status" value="1"/>
</dbReference>
<dbReference type="Proteomes" id="UP001595712">
    <property type="component" value="Unassembled WGS sequence"/>
</dbReference>
<protein>
    <submittedName>
        <fullName evidence="2">Methionine synthase</fullName>
    </submittedName>
</protein>
<gene>
    <name evidence="2" type="ORF">ACFO8M_04485</name>
</gene>
<accession>A0ABV7PW64</accession>
<reference evidence="3" key="1">
    <citation type="journal article" date="2019" name="Int. J. Syst. Evol. Microbiol.">
        <title>The Global Catalogue of Microorganisms (GCM) 10K type strain sequencing project: providing services to taxonomists for standard genome sequencing and annotation.</title>
        <authorList>
            <consortium name="The Broad Institute Genomics Platform"/>
            <consortium name="The Broad Institute Genome Sequencing Center for Infectious Disease"/>
            <person name="Wu L."/>
            <person name="Ma J."/>
        </authorList>
    </citation>
    <scope>NUCLEOTIDE SEQUENCE [LARGE SCALE GENOMIC DNA]</scope>
    <source>
        <strain evidence="3">CGMCC 4.7396</strain>
    </source>
</reference>
<dbReference type="Gene3D" id="3.20.20.210">
    <property type="match status" value="1"/>
</dbReference>
<evidence type="ECO:0000313" key="3">
    <source>
        <dbReference type="Proteomes" id="UP001595712"/>
    </source>
</evidence>
<dbReference type="RefSeq" id="WP_387971053.1">
    <property type="nucleotide sequence ID" value="NZ_JBHRWO010000004.1"/>
</dbReference>